<feature type="compositionally biased region" description="Polar residues" evidence="1">
    <location>
        <begin position="661"/>
        <end position="672"/>
    </location>
</feature>
<evidence type="ECO:0000256" key="1">
    <source>
        <dbReference type="SAM" id="MobiDB-lite"/>
    </source>
</evidence>
<feature type="transmembrane region" description="Helical" evidence="2">
    <location>
        <begin position="117"/>
        <end position="137"/>
    </location>
</feature>
<proteinExistence type="predicted"/>
<name>A0A1Y2M2W5_EPING</name>
<keyword evidence="2" id="KW-1133">Transmembrane helix</keyword>
<accession>A0A1Y2M2W5</accession>
<dbReference type="OMA" id="VACQEMV"/>
<keyword evidence="2" id="KW-0472">Membrane</keyword>
<dbReference type="EMBL" id="KZ107842">
    <property type="protein sequence ID" value="OSS50464.1"/>
    <property type="molecule type" value="Genomic_DNA"/>
</dbReference>
<dbReference type="AlphaFoldDB" id="A0A1Y2M2W5"/>
<gene>
    <name evidence="3" type="ORF">B5807_04960</name>
</gene>
<evidence type="ECO:0000313" key="4">
    <source>
        <dbReference type="Proteomes" id="UP000193240"/>
    </source>
</evidence>
<protein>
    <submittedName>
        <fullName evidence="3">Uncharacterized protein</fullName>
    </submittedName>
</protein>
<dbReference type="InParanoid" id="A0A1Y2M2W5"/>
<dbReference type="Proteomes" id="UP000193240">
    <property type="component" value="Unassembled WGS sequence"/>
</dbReference>
<evidence type="ECO:0000313" key="3">
    <source>
        <dbReference type="EMBL" id="OSS50464.1"/>
    </source>
</evidence>
<feature type="transmembrane region" description="Helical" evidence="2">
    <location>
        <begin position="538"/>
        <end position="562"/>
    </location>
</feature>
<feature type="region of interest" description="Disordered" evidence="1">
    <location>
        <begin position="651"/>
        <end position="672"/>
    </location>
</feature>
<reference evidence="3 4" key="1">
    <citation type="journal article" date="2017" name="Genome Announc.">
        <title>Genome sequence of the saprophytic ascomycete Epicoccum nigrum ICMP 19927 strain isolated from New Zealand.</title>
        <authorList>
            <person name="Fokin M."/>
            <person name="Fleetwood D."/>
            <person name="Weir B.S."/>
            <person name="Villas-Boas S.G."/>
        </authorList>
    </citation>
    <scope>NUCLEOTIDE SEQUENCE [LARGE SCALE GENOMIC DNA]</scope>
    <source>
        <strain evidence="3 4">ICMP 19927</strain>
    </source>
</reference>
<sequence>MNTNDIPGSLDEDIYLGFWINRSFDAVQGATLTLNRKQGGLLIAFLAMFVATSGRSLWKISRCVLHFGYSSEGATDGVHLQRQAILRNTAMPLDAAVELTLVLNAWRRRGAGLIRKLLLPTTLALVLAVSFLLAGIFSSRVSSSSANEILIAGRDCDVDLHNKEDMDFDQYSTLFLNRKAAEHLAYASQCYQVDDSTRPDNCRTMTIPALPVKIDSNASCPFDNKICQQPSGNILLDTGVLDSYEHFGLNAGPHVSIQVTEHCAPIVTAGYSNSSVDPAQNNVNFTSYNYGGGYFNASTFKVAINSTSHTSQGTGNYDVYPQFQYYEEHPFVPELQVKQGRVVLYFLVPSGVGYLNSTNDPWFSANTKQELGSFSWYIPDNSATVLGCAASRKICNPKLPAAEGCLDLWSSREEDFERVFPNAQDRIVLRPLSIRLMQYSAGGIHSLYMAKSVPSLLARETLDLMAPRYPIQAVQTKPLPSDHWQKEIQYATQATLAAMQHSIVDYARGSWLGGMGFCNNEPCRRTCHSQRARSSKHYSFSVLGLGIILALGGFFMLMAMFIEPIIAGLFKLPWFKHNQRLRYAYAEWQVGSTLQIQRLAHESLGAGSWSNTTGTVPVTQKEDKLATLSIGDPDHPRLSRPSVELGKVHYIDESAEGKPTSRYSRVPSTEQA</sequence>
<evidence type="ECO:0000256" key="2">
    <source>
        <dbReference type="SAM" id="Phobius"/>
    </source>
</evidence>
<keyword evidence="4" id="KW-1185">Reference proteome</keyword>
<organism evidence="3 4">
    <name type="scientific">Epicoccum nigrum</name>
    <name type="common">Soil fungus</name>
    <name type="synonym">Epicoccum purpurascens</name>
    <dbReference type="NCBI Taxonomy" id="105696"/>
    <lineage>
        <taxon>Eukaryota</taxon>
        <taxon>Fungi</taxon>
        <taxon>Dikarya</taxon>
        <taxon>Ascomycota</taxon>
        <taxon>Pezizomycotina</taxon>
        <taxon>Dothideomycetes</taxon>
        <taxon>Pleosporomycetidae</taxon>
        <taxon>Pleosporales</taxon>
        <taxon>Pleosporineae</taxon>
        <taxon>Didymellaceae</taxon>
        <taxon>Epicoccum</taxon>
    </lineage>
</organism>
<keyword evidence="2" id="KW-0812">Transmembrane</keyword>